<keyword evidence="13 19" id="KW-1133">Transmembrane helix</keyword>
<dbReference type="Gene3D" id="3.80.10.10">
    <property type="entry name" value="Ribonuclease Inhibitor"/>
    <property type="match status" value="1"/>
</dbReference>
<keyword evidence="6" id="KW-0808">Transferase</keyword>
<reference evidence="21" key="1">
    <citation type="journal article" date="2012" name="Nat. Biotechnol.">
        <title>Draft genome sequence of pigeonpea (Cajanus cajan), an orphan legume crop of resource-poor farmers.</title>
        <authorList>
            <person name="Varshney R.K."/>
            <person name="Chen W."/>
            <person name="Li Y."/>
            <person name="Bharti A.K."/>
            <person name="Saxena R.K."/>
            <person name="Schlueter J.A."/>
            <person name="Donoghue M.T."/>
            <person name="Azam S."/>
            <person name="Fan G."/>
            <person name="Whaley A.M."/>
            <person name="Farmer A.D."/>
            <person name="Sheridan J."/>
            <person name="Iwata A."/>
            <person name="Tuteja R."/>
            <person name="Penmetsa R.V."/>
            <person name="Wu W."/>
            <person name="Upadhyaya H.D."/>
            <person name="Yang S.P."/>
            <person name="Shah T."/>
            <person name="Saxena K.B."/>
            <person name="Michael T."/>
            <person name="McCombie W.R."/>
            <person name="Yang B."/>
            <person name="Zhang G."/>
            <person name="Yang H."/>
            <person name="Wang J."/>
            <person name="Spillane C."/>
            <person name="Cook D.R."/>
            <person name="May G.D."/>
            <person name="Xu X."/>
            <person name="Jackson S.A."/>
        </authorList>
    </citation>
    <scope>NUCLEOTIDE SEQUENCE [LARGE SCALE GENOMIC DNA]</scope>
</reference>
<evidence type="ECO:0000256" key="1">
    <source>
        <dbReference type="ARBA" id="ARBA00004479"/>
    </source>
</evidence>
<gene>
    <name evidence="21" type="ORF">KK1_028015</name>
</gene>
<dbReference type="STRING" id="3821.A0A151S5Z6"/>
<dbReference type="Gene3D" id="3.30.200.20">
    <property type="entry name" value="Phosphorylase Kinase, domain 1"/>
    <property type="match status" value="1"/>
</dbReference>
<evidence type="ECO:0000256" key="13">
    <source>
        <dbReference type="ARBA" id="ARBA00022989"/>
    </source>
</evidence>
<evidence type="ECO:0000256" key="17">
    <source>
        <dbReference type="ARBA" id="ARBA00047899"/>
    </source>
</evidence>
<dbReference type="Pfam" id="PF13855">
    <property type="entry name" value="LRR_8"/>
    <property type="match status" value="1"/>
</dbReference>
<keyword evidence="14 19" id="KW-0472">Membrane</keyword>
<evidence type="ECO:0000256" key="5">
    <source>
        <dbReference type="ARBA" id="ARBA00022614"/>
    </source>
</evidence>
<accession>A0A151S5Z6</accession>
<evidence type="ECO:0000256" key="8">
    <source>
        <dbReference type="ARBA" id="ARBA00022729"/>
    </source>
</evidence>
<keyword evidence="22" id="KW-1185">Reference proteome</keyword>
<dbReference type="Proteomes" id="UP000075243">
    <property type="component" value="Unassembled WGS sequence"/>
</dbReference>
<dbReference type="FunFam" id="1.10.510.10:FF:000445">
    <property type="entry name" value="MDIS1-interacting receptor like kinase 2"/>
    <property type="match status" value="1"/>
</dbReference>
<organism evidence="21 22">
    <name type="scientific">Cajanus cajan</name>
    <name type="common">Pigeon pea</name>
    <name type="synonym">Cajanus indicus</name>
    <dbReference type="NCBI Taxonomy" id="3821"/>
    <lineage>
        <taxon>Eukaryota</taxon>
        <taxon>Viridiplantae</taxon>
        <taxon>Streptophyta</taxon>
        <taxon>Embryophyta</taxon>
        <taxon>Tracheophyta</taxon>
        <taxon>Spermatophyta</taxon>
        <taxon>Magnoliopsida</taxon>
        <taxon>eudicotyledons</taxon>
        <taxon>Gunneridae</taxon>
        <taxon>Pentapetalae</taxon>
        <taxon>rosids</taxon>
        <taxon>fabids</taxon>
        <taxon>Fabales</taxon>
        <taxon>Fabaceae</taxon>
        <taxon>Papilionoideae</taxon>
        <taxon>50 kb inversion clade</taxon>
        <taxon>NPAAA clade</taxon>
        <taxon>indigoferoid/millettioid clade</taxon>
        <taxon>Phaseoleae</taxon>
        <taxon>Cajanus</taxon>
    </lineage>
</organism>
<evidence type="ECO:0000256" key="4">
    <source>
        <dbReference type="ARBA" id="ARBA00022553"/>
    </source>
</evidence>
<comment type="catalytic activity">
    <reaction evidence="17">
        <text>L-threonyl-[protein] + ATP = O-phospho-L-threonyl-[protein] + ADP + H(+)</text>
        <dbReference type="Rhea" id="RHEA:46608"/>
        <dbReference type="Rhea" id="RHEA-COMP:11060"/>
        <dbReference type="Rhea" id="RHEA-COMP:11605"/>
        <dbReference type="ChEBI" id="CHEBI:15378"/>
        <dbReference type="ChEBI" id="CHEBI:30013"/>
        <dbReference type="ChEBI" id="CHEBI:30616"/>
        <dbReference type="ChEBI" id="CHEBI:61977"/>
        <dbReference type="ChEBI" id="CHEBI:456216"/>
        <dbReference type="EC" id="2.7.11.1"/>
    </reaction>
</comment>
<keyword evidence="15 21" id="KW-0675">Receptor</keyword>
<dbReference type="SUPFAM" id="SSF52058">
    <property type="entry name" value="L domain-like"/>
    <property type="match status" value="1"/>
</dbReference>
<dbReference type="InterPro" id="IPR001611">
    <property type="entry name" value="Leu-rich_rpt"/>
</dbReference>
<dbReference type="FunFam" id="3.80.10.10:FF:000383">
    <property type="entry name" value="Leucine-rich repeat receptor protein kinase EMS1"/>
    <property type="match status" value="1"/>
</dbReference>
<evidence type="ECO:0000256" key="11">
    <source>
        <dbReference type="ARBA" id="ARBA00022777"/>
    </source>
</evidence>
<dbReference type="Pfam" id="PF00560">
    <property type="entry name" value="LRR_1"/>
    <property type="match status" value="3"/>
</dbReference>
<dbReference type="Gramene" id="C.cajan_29380.t">
    <property type="protein sequence ID" value="C.cajan_29380.t"/>
    <property type="gene ID" value="C.cajan_29380"/>
</dbReference>
<evidence type="ECO:0000313" key="22">
    <source>
        <dbReference type="Proteomes" id="UP000075243"/>
    </source>
</evidence>
<keyword evidence="9" id="KW-0677">Repeat</keyword>
<dbReference type="FunFam" id="3.30.200.20:FF:000309">
    <property type="entry name" value="Leucine-rich repeat receptor protein kinase MSP1"/>
    <property type="match status" value="1"/>
</dbReference>
<keyword evidence="10" id="KW-0547">Nucleotide-binding</keyword>
<dbReference type="EC" id="2.7.11.1" evidence="2"/>
<dbReference type="GO" id="GO:0004674">
    <property type="term" value="F:protein serine/threonine kinase activity"/>
    <property type="evidence" value="ECO:0007669"/>
    <property type="project" value="UniProtKB-KW"/>
</dbReference>
<keyword evidence="7 19" id="KW-0812">Transmembrane</keyword>
<dbReference type="OMA" id="EYKAHIS"/>
<dbReference type="AlphaFoldDB" id="A0A151S5Z6"/>
<evidence type="ECO:0000256" key="3">
    <source>
        <dbReference type="ARBA" id="ARBA00022527"/>
    </source>
</evidence>
<sequence>MSYNTLKGKLPPQIGDLSNLNTLDLSTNKLSGNIPNTFTNLSKLMFLNLSFNGISGPIPKDVGKLRSLVTFDIFTNNLTGPIPDSICTLPNLESIHLFENQLSGSIPFNIGNLSKLTMLSLSTNKLTGKIPPSVGNLTNAKVIFITIVLPLTVVTLILAFFALGVVYGLCKTSKEKQVQPRHSQTPNIFAIWSFGGKMVFENIIEATEHFDSKYLIGVGGQGCVYKATLPTGQVVAVKKLHSFPNGEMLNLKAFTSEIQALTEIRHRNIMKLYGFCSHSQISFLVCELLEKGDVKKILKDDEQAIAFDWTKRVNVVKDVASALCYMHHDCTPPIVHRDISSKNVLLDSDYVAHVSDFGTAKFLNPNSSNWTSFVGTFGYAPPELAYTMEVNEKCDVYSFGVLAWEILYGRHPGDDISNFVSSSMGGMASTLDHMTLMDKLDERLPHPTSPIVKEVISIAKVAISCLAENPRSRPSMEQVTKELAMANSSSMPRKHPELKD</sequence>
<comment type="catalytic activity">
    <reaction evidence="18">
        <text>L-seryl-[protein] + ATP = O-phospho-L-seryl-[protein] + ADP + H(+)</text>
        <dbReference type="Rhea" id="RHEA:17989"/>
        <dbReference type="Rhea" id="RHEA-COMP:9863"/>
        <dbReference type="Rhea" id="RHEA-COMP:11604"/>
        <dbReference type="ChEBI" id="CHEBI:15378"/>
        <dbReference type="ChEBI" id="CHEBI:29999"/>
        <dbReference type="ChEBI" id="CHEBI:30616"/>
        <dbReference type="ChEBI" id="CHEBI:83421"/>
        <dbReference type="ChEBI" id="CHEBI:456216"/>
        <dbReference type="EC" id="2.7.11.1"/>
    </reaction>
</comment>
<evidence type="ECO:0000256" key="15">
    <source>
        <dbReference type="ARBA" id="ARBA00023170"/>
    </source>
</evidence>
<dbReference type="PRINTS" id="PR00019">
    <property type="entry name" value="LEURICHRPT"/>
</dbReference>
<keyword evidence="11 21" id="KW-0418">Kinase</keyword>
<keyword evidence="4" id="KW-0597">Phosphoprotein</keyword>
<dbReference type="Gene3D" id="1.10.510.10">
    <property type="entry name" value="Transferase(Phosphotransferase) domain 1"/>
    <property type="match status" value="1"/>
</dbReference>
<evidence type="ECO:0000256" key="2">
    <source>
        <dbReference type="ARBA" id="ARBA00012513"/>
    </source>
</evidence>
<keyword evidence="8" id="KW-0732">Signal</keyword>
<evidence type="ECO:0000256" key="16">
    <source>
        <dbReference type="ARBA" id="ARBA00023180"/>
    </source>
</evidence>
<comment type="subcellular location">
    <subcellularLocation>
        <location evidence="1">Membrane</location>
        <topology evidence="1">Single-pass type I membrane protein</topology>
    </subcellularLocation>
</comment>
<dbReference type="PANTHER" id="PTHR48005">
    <property type="entry name" value="LEUCINE RICH REPEAT KINASE 2"/>
    <property type="match status" value="1"/>
</dbReference>
<evidence type="ECO:0000259" key="20">
    <source>
        <dbReference type="PROSITE" id="PS50011"/>
    </source>
</evidence>
<dbReference type="SUPFAM" id="SSF56112">
    <property type="entry name" value="Protein kinase-like (PK-like)"/>
    <property type="match status" value="1"/>
</dbReference>
<keyword evidence="3" id="KW-0723">Serine/threonine-protein kinase</keyword>
<evidence type="ECO:0000256" key="12">
    <source>
        <dbReference type="ARBA" id="ARBA00022840"/>
    </source>
</evidence>
<feature type="domain" description="Protein kinase" evidence="20">
    <location>
        <begin position="210"/>
        <end position="498"/>
    </location>
</feature>
<evidence type="ECO:0000313" key="21">
    <source>
        <dbReference type="EMBL" id="KYP50209.1"/>
    </source>
</evidence>
<keyword evidence="16" id="KW-0325">Glycoprotein</keyword>
<dbReference type="PANTHER" id="PTHR48005:SF70">
    <property type="entry name" value="MDIS1-INTERACTING RECEPTOR LIKE KINASE 2-LIKE"/>
    <property type="match status" value="1"/>
</dbReference>
<dbReference type="EMBL" id="KQ483459">
    <property type="protein sequence ID" value="KYP50209.1"/>
    <property type="molecule type" value="Genomic_DNA"/>
</dbReference>
<dbReference type="PROSITE" id="PS50011">
    <property type="entry name" value="PROTEIN_KINASE_DOM"/>
    <property type="match status" value="1"/>
</dbReference>
<keyword evidence="5" id="KW-0433">Leucine-rich repeat</keyword>
<dbReference type="GO" id="GO:0016020">
    <property type="term" value="C:membrane"/>
    <property type="evidence" value="ECO:0007669"/>
    <property type="project" value="UniProtKB-SubCell"/>
</dbReference>
<evidence type="ECO:0000256" key="14">
    <source>
        <dbReference type="ARBA" id="ARBA00023136"/>
    </source>
</evidence>
<evidence type="ECO:0000256" key="9">
    <source>
        <dbReference type="ARBA" id="ARBA00022737"/>
    </source>
</evidence>
<dbReference type="Pfam" id="PF00069">
    <property type="entry name" value="Pkinase"/>
    <property type="match status" value="1"/>
</dbReference>
<keyword evidence="12" id="KW-0067">ATP-binding</keyword>
<evidence type="ECO:0000256" key="19">
    <source>
        <dbReference type="SAM" id="Phobius"/>
    </source>
</evidence>
<dbReference type="InterPro" id="IPR008266">
    <property type="entry name" value="Tyr_kinase_AS"/>
</dbReference>
<dbReference type="PROSITE" id="PS00109">
    <property type="entry name" value="PROTEIN_KINASE_TYR"/>
    <property type="match status" value="1"/>
</dbReference>
<evidence type="ECO:0000256" key="6">
    <source>
        <dbReference type="ARBA" id="ARBA00022679"/>
    </source>
</evidence>
<evidence type="ECO:0000256" key="10">
    <source>
        <dbReference type="ARBA" id="ARBA00022741"/>
    </source>
</evidence>
<name>A0A151S5Z6_CAJCA</name>
<protein>
    <recommendedName>
        <fullName evidence="2">non-specific serine/threonine protein kinase</fullName>
        <ecNumber evidence="2">2.7.11.1</ecNumber>
    </recommendedName>
</protein>
<dbReference type="InterPro" id="IPR000719">
    <property type="entry name" value="Prot_kinase_dom"/>
</dbReference>
<proteinExistence type="predicted"/>
<dbReference type="InterPro" id="IPR051420">
    <property type="entry name" value="Ser_Thr_Kinases_DiverseReg"/>
</dbReference>
<feature type="transmembrane region" description="Helical" evidence="19">
    <location>
        <begin position="142"/>
        <end position="169"/>
    </location>
</feature>
<dbReference type="GO" id="GO:0005524">
    <property type="term" value="F:ATP binding"/>
    <property type="evidence" value="ECO:0007669"/>
    <property type="project" value="UniProtKB-KW"/>
</dbReference>
<evidence type="ECO:0000256" key="18">
    <source>
        <dbReference type="ARBA" id="ARBA00048679"/>
    </source>
</evidence>
<dbReference type="InterPro" id="IPR011009">
    <property type="entry name" value="Kinase-like_dom_sf"/>
</dbReference>
<dbReference type="InterPro" id="IPR032675">
    <property type="entry name" value="LRR_dom_sf"/>
</dbReference>
<evidence type="ECO:0000256" key="7">
    <source>
        <dbReference type="ARBA" id="ARBA00022692"/>
    </source>
</evidence>